<reference evidence="1" key="1">
    <citation type="submission" date="2022-11" db="EMBL/GenBank/DDBJ databases">
        <title>Genome Sequence of Boeremia exigua.</title>
        <authorList>
            <person name="Buettner E."/>
        </authorList>
    </citation>
    <scope>NUCLEOTIDE SEQUENCE</scope>
    <source>
        <strain evidence="1">CU02</strain>
    </source>
</reference>
<sequence>MDEHSGDGSCAPFETIDAVALQSEDAFKVASHPVHILKVAVSWLSQNLKARRCNRPRCSDYIRPLLFYQQLPRTFAQPFACNATALATLLTLHCAIRAAAGETLSVRDLERIERSSPRTAQVRCALQLPHDRANSGHS</sequence>
<name>A0ACC2IET2_9PLEO</name>
<evidence type="ECO:0000313" key="1">
    <source>
        <dbReference type="EMBL" id="KAJ8113716.1"/>
    </source>
</evidence>
<comment type="caution">
    <text evidence="1">The sequence shown here is derived from an EMBL/GenBank/DDBJ whole genome shotgun (WGS) entry which is preliminary data.</text>
</comment>
<accession>A0ACC2IET2</accession>
<evidence type="ECO:0000313" key="2">
    <source>
        <dbReference type="Proteomes" id="UP001153331"/>
    </source>
</evidence>
<dbReference type="Proteomes" id="UP001153331">
    <property type="component" value="Unassembled WGS sequence"/>
</dbReference>
<protein>
    <submittedName>
        <fullName evidence="1">Uncharacterized protein</fullName>
    </submittedName>
</protein>
<dbReference type="EMBL" id="JAPHNI010000235">
    <property type="protein sequence ID" value="KAJ8113716.1"/>
    <property type="molecule type" value="Genomic_DNA"/>
</dbReference>
<keyword evidence="2" id="KW-1185">Reference proteome</keyword>
<organism evidence="1 2">
    <name type="scientific">Boeremia exigua</name>
    <dbReference type="NCBI Taxonomy" id="749465"/>
    <lineage>
        <taxon>Eukaryota</taxon>
        <taxon>Fungi</taxon>
        <taxon>Dikarya</taxon>
        <taxon>Ascomycota</taxon>
        <taxon>Pezizomycotina</taxon>
        <taxon>Dothideomycetes</taxon>
        <taxon>Pleosporomycetidae</taxon>
        <taxon>Pleosporales</taxon>
        <taxon>Pleosporineae</taxon>
        <taxon>Didymellaceae</taxon>
        <taxon>Boeremia</taxon>
    </lineage>
</organism>
<proteinExistence type="predicted"/>
<gene>
    <name evidence="1" type="ORF">OPT61_g4210</name>
</gene>